<dbReference type="Pfam" id="PF08240">
    <property type="entry name" value="ADH_N"/>
    <property type="match status" value="1"/>
</dbReference>
<feature type="binding site" evidence="6">
    <location>
        <position position="99"/>
    </location>
    <ligand>
        <name>Zn(2+)</name>
        <dbReference type="ChEBI" id="CHEBI:29105"/>
        <label>2</label>
    </ligand>
</feature>
<dbReference type="InterPro" id="IPR013149">
    <property type="entry name" value="ADH-like_C"/>
</dbReference>
<evidence type="ECO:0000256" key="1">
    <source>
        <dbReference type="ARBA" id="ARBA00022490"/>
    </source>
</evidence>
<evidence type="ECO:0000259" key="7">
    <source>
        <dbReference type="Pfam" id="PF00107"/>
    </source>
</evidence>
<dbReference type="GO" id="GO:0019518">
    <property type="term" value="P:L-threonine catabolic process to glycine"/>
    <property type="evidence" value="ECO:0007669"/>
    <property type="project" value="UniProtKB-UniPathway"/>
</dbReference>
<dbReference type="GO" id="GO:0008743">
    <property type="term" value="F:L-threonine 3-dehydrogenase activity"/>
    <property type="evidence" value="ECO:0007669"/>
    <property type="project" value="UniProtKB-UniRule"/>
</dbReference>
<dbReference type="EC" id="1.1.1.103" evidence="6"/>
<comment type="similarity">
    <text evidence="6">Belongs to the zinc-containing alcohol dehydrogenase family.</text>
</comment>
<gene>
    <name evidence="6" type="primary">tdh</name>
    <name evidence="9" type="ORF">D5H75_05130</name>
</gene>
<protein>
    <recommendedName>
        <fullName evidence="6">L-threonine 3-dehydrogenase</fullName>
        <shortName evidence="6">TDH</shortName>
        <ecNumber evidence="6">1.1.1.103</ecNumber>
    </recommendedName>
</protein>
<keyword evidence="2 6" id="KW-0479">Metal-binding</keyword>
<feature type="active site" description="Charge relay system" evidence="6">
    <location>
        <position position="43"/>
    </location>
</feature>
<dbReference type="InterPro" id="IPR050129">
    <property type="entry name" value="Zn_alcohol_dh"/>
</dbReference>
<sequence>MRALVKAKDEPGVWLTEVPEPEVGPGDVLIRVLRTGICGTDLHIAAWDDWARANVPVPLVIGHEFVGEVAATGSQVTGIPEGALVSGEGHLICGTCRNCRAGKRHLCARTQGLGVNRSGAFAEYVALPAENVWVHSGPMDLDVAAVFDPFGNAVHTATAFPLVGEDVLITGAGPIGVMATAVARHSGARTIVVSDVSEYRLGLARQAGATETVDVSARRLADVRADLGLDEGFGVALEMSGQASALRELIANMRHGGRVAMLGLPDREIAVDWSVIVQRMLTVRGIYGREMFETWYAMAALLERGLDLSPVITHRFGFEDYEEAFETARAGRCGKVVLDWSAAA</sequence>
<dbReference type="PANTHER" id="PTHR43401:SF2">
    <property type="entry name" value="L-THREONINE 3-DEHYDROGENASE"/>
    <property type="match status" value="1"/>
</dbReference>
<keyword evidence="1 6" id="KW-0963">Cytoplasm</keyword>
<feature type="active site" description="Charge relay system" evidence="6">
    <location>
        <position position="40"/>
    </location>
</feature>
<organism evidence="9 10">
    <name type="scientific">Bailinhaonella thermotolerans</name>
    <dbReference type="NCBI Taxonomy" id="1070861"/>
    <lineage>
        <taxon>Bacteria</taxon>
        <taxon>Bacillati</taxon>
        <taxon>Actinomycetota</taxon>
        <taxon>Actinomycetes</taxon>
        <taxon>Streptosporangiales</taxon>
        <taxon>Streptosporangiaceae</taxon>
        <taxon>Bailinhaonella</taxon>
    </lineage>
</organism>
<evidence type="ECO:0000256" key="6">
    <source>
        <dbReference type="HAMAP-Rule" id="MF_00627"/>
    </source>
</evidence>
<evidence type="ECO:0000313" key="9">
    <source>
        <dbReference type="EMBL" id="RJL36132.1"/>
    </source>
</evidence>
<dbReference type="GO" id="GO:0005737">
    <property type="term" value="C:cytoplasm"/>
    <property type="evidence" value="ECO:0007669"/>
    <property type="project" value="UniProtKB-SubCell"/>
</dbReference>
<accession>A0A3A4AZL7</accession>
<dbReference type="Pfam" id="PF00107">
    <property type="entry name" value="ADH_zinc_N"/>
    <property type="match status" value="1"/>
</dbReference>
<name>A0A3A4AZL7_9ACTN</name>
<dbReference type="InterPro" id="IPR013154">
    <property type="entry name" value="ADH-like_N"/>
</dbReference>
<dbReference type="Proteomes" id="UP000265768">
    <property type="component" value="Unassembled WGS sequence"/>
</dbReference>
<dbReference type="InterPro" id="IPR036291">
    <property type="entry name" value="NAD(P)-bd_dom_sf"/>
</dbReference>
<keyword evidence="5 6" id="KW-0520">NAD</keyword>
<dbReference type="InterPro" id="IPR004627">
    <property type="entry name" value="L-Threonine_3-DHase"/>
</dbReference>
<dbReference type="PANTHER" id="PTHR43401">
    <property type="entry name" value="L-THREONINE 3-DEHYDROGENASE"/>
    <property type="match status" value="1"/>
</dbReference>
<feature type="binding site" evidence="6">
    <location>
        <position position="38"/>
    </location>
    <ligand>
        <name>Zn(2+)</name>
        <dbReference type="ChEBI" id="CHEBI:29105"/>
        <label>1</label>
        <note>catalytic</note>
    </ligand>
</feature>
<dbReference type="HAMAP" id="MF_00627">
    <property type="entry name" value="Thr_dehydrog"/>
    <property type="match status" value="1"/>
</dbReference>
<dbReference type="SUPFAM" id="SSF50129">
    <property type="entry name" value="GroES-like"/>
    <property type="match status" value="1"/>
</dbReference>
<dbReference type="Gene3D" id="3.40.50.720">
    <property type="entry name" value="NAD(P)-binding Rossmann-like Domain"/>
    <property type="match status" value="1"/>
</dbReference>
<feature type="binding site" evidence="6">
    <location>
        <position position="200"/>
    </location>
    <ligand>
        <name>NAD(+)</name>
        <dbReference type="ChEBI" id="CHEBI:57540"/>
    </ligand>
</feature>
<proteinExistence type="inferred from homology"/>
<dbReference type="RefSeq" id="WP_119925106.1">
    <property type="nucleotide sequence ID" value="NZ_QZEY01000001.1"/>
</dbReference>
<evidence type="ECO:0000259" key="8">
    <source>
        <dbReference type="Pfam" id="PF08240"/>
    </source>
</evidence>
<keyword evidence="4 6" id="KW-0560">Oxidoreductase</keyword>
<evidence type="ECO:0000256" key="3">
    <source>
        <dbReference type="ARBA" id="ARBA00022833"/>
    </source>
</evidence>
<feature type="binding site" evidence="6">
    <location>
        <position position="93"/>
    </location>
    <ligand>
        <name>Zn(2+)</name>
        <dbReference type="ChEBI" id="CHEBI:29105"/>
        <label>2</label>
    </ligand>
</feature>
<feature type="binding site" evidence="6">
    <location>
        <position position="96"/>
    </location>
    <ligand>
        <name>Zn(2+)</name>
        <dbReference type="ChEBI" id="CHEBI:29105"/>
        <label>2</label>
    </ligand>
</feature>
<feature type="binding site" evidence="6">
    <location>
        <position position="63"/>
    </location>
    <ligand>
        <name>Zn(2+)</name>
        <dbReference type="ChEBI" id="CHEBI:29105"/>
        <label>1</label>
        <note>catalytic</note>
    </ligand>
</feature>
<dbReference type="UniPathway" id="UPA00046">
    <property type="reaction ID" value="UER00505"/>
</dbReference>
<comment type="catalytic activity">
    <reaction evidence="6">
        <text>L-threonine + NAD(+) = (2S)-2-amino-3-oxobutanoate + NADH + H(+)</text>
        <dbReference type="Rhea" id="RHEA:13161"/>
        <dbReference type="ChEBI" id="CHEBI:15378"/>
        <dbReference type="ChEBI" id="CHEBI:57540"/>
        <dbReference type="ChEBI" id="CHEBI:57926"/>
        <dbReference type="ChEBI" id="CHEBI:57945"/>
        <dbReference type="ChEBI" id="CHEBI:78948"/>
        <dbReference type="EC" id="1.1.1.103"/>
    </reaction>
</comment>
<dbReference type="PROSITE" id="PS00059">
    <property type="entry name" value="ADH_ZINC"/>
    <property type="match status" value="1"/>
</dbReference>
<dbReference type="InterPro" id="IPR011032">
    <property type="entry name" value="GroES-like_sf"/>
</dbReference>
<dbReference type="EMBL" id="QZEY01000001">
    <property type="protein sequence ID" value="RJL36132.1"/>
    <property type="molecule type" value="Genomic_DNA"/>
</dbReference>
<comment type="caution">
    <text evidence="9">The sequence shown here is derived from an EMBL/GenBank/DDBJ whole genome shotgun (WGS) entry which is preliminary data.</text>
</comment>
<comment type="pathway">
    <text evidence="6">Amino-acid degradation; L-threonine degradation via oxydo-reductase pathway; glycine from L-threonine: step 1/2.</text>
</comment>
<dbReference type="SUPFAM" id="SSF51735">
    <property type="entry name" value="NAD(P)-binding Rossmann-fold domains"/>
    <property type="match status" value="1"/>
</dbReference>
<dbReference type="AlphaFoldDB" id="A0A3A4AZL7"/>
<comment type="subunit">
    <text evidence="6">Homotetramer.</text>
</comment>
<comment type="function">
    <text evidence="6">Catalyzes the NAD(+)-dependent oxidation of L-threonine to 2-amino-3-ketobutyrate.</text>
</comment>
<comment type="cofactor">
    <cofactor evidence="6">
        <name>Zn(2+)</name>
        <dbReference type="ChEBI" id="CHEBI:29105"/>
    </cofactor>
    <text evidence="6">Binds 2 Zn(2+) ions per subunit.</text>
</comment>
<dbReference type="OrthoDB" id="9797931at2"/>
<evidence type="ECO:0000313" key="10">
    <source>
        <dbReference type="Proteomes" id="UP000265768"/>
    </source>
</evidence>
<keyword evidence="3 6" id="KW-0862">Zinc</keyword>
<feature type="binding site" evidence="6">
    <location>
        <begin position="286"/>
        <end position="287"/>
    </location>
    <ligand>
        <name>NAD(+)</name>
        <dbReference type="ChEBI" id="CHEBI:57540"/>
    </ligand>
</feature>
<feature type="binding site" evidence="6">
    <location>
        <begin position="262"/>
        <end position="264"/>
    </location>
    <ligand>
        <name>NAD(+)</name>
        <dbReference type="ChEBI" id="CHEBI:57540"/>
    </ligand>
</feature>
<keyword evidence="10" id="KW-1185">Reference proteome</keyword>
<reference evidence="9 10" key="1">
    <citation type="submission" date="2018-09" db="EMBL/GenBank/DDBJ databases">
        <title>YIM 75507 draft genome.</title>
        <authorList>
            <person name="Tang S."/>
            <person name="Feng Y."/>
        </authorList>
    </citation>
    <scope>NUCLEOTIDE SEQUENCE [LARGE SCALE GENOMIC DNA]</scope>
    <source>
        <strain evidence="9 10">YIM 75507</strain>
    </source>
</reference>
<feature type="binding site" evidence="6">
    <location>
        <position position="107"/>
    </location>
    <ligand>
        <name>Zn(2+)</name>
        <dbReference type="ChEBI" id="CHEBI:29105"/>
        <label>2</label>
    </ligand>
</feature>
<feature type="binding site" evidence="6">
    <location>
        <position position="175"/>
    </location>
    <ligand>
        <name>NAD(+)</name>
        <dbReference type="ChEBI" id="CHEBI:57540"/>
    </ligand>
</feature>
<dbReference type="GO" id="GO:0008270">
    <property type="term" value="F:zinc ion binding"/>
    <property type="evidence" value="ECO:0007669"/>
    <property type="project" value="UniProtKB-UniRule"/>
</dbReference>
<feature type="binding site" evidence="6">
    <location>
        <position position="195"/>
    </location>
    <ligand>
        <name>NAD(+)</name>
        <dbReference type="ChEBI" id="CHEBI:57540"/>
    </ligand>
</feature>
<feature type="domain" description="Alcohol dehydrogenase-like N-terminal" evidence="8">
    <location>
        <begin position="24"/>
        <end position="133"/>
    </location>
</feature>
<evidence type="ECO:0000256" key="4">
    <source>
        <dbReference type="ARBA" id="ARBA00023002"/>
    </source>
</evidence>
<evidence type="ECO:0000256" key="5">
    <source>
        <dbReference type="ARBA" id="ARBA00023027"/>
    </source>
</evidence>
<feature type="site" description="Important for catalytic activity for the proton relay mechanism but does not participate directly in the coordination of zinc atom" evidence="6">
    <location>
        <position position="148"/>
    </location>
</feature>
<comment type="subcellular location">
    <subcellularLocation>
        <location evidence="6">Cytoplasm</location>
    </subcellularLocation>
</comment>
<dbReference type="NCBIfam" id="NF003808">
    <property type="entry name" value="PRK05396.1"/>
    <property type="match status" value="1"/>
</dbReference>
<dbReference type="InterPro" id="IPR002328">
    <property type="entry name" value="ADH_Zn_CS"/>
</dbReference>
<dbReference type="Gene3D" id="3.90.180.10">
    <property type="entry name" value="Medium-chain alcohol dehydrogenases, catalytic domain"/>
    <property type="match status" value="1"/>
</dbReference>
<feature type="binding site" evidence="6">
    <location>
        <position position="64"/>
    </location>
    <ligand>
        <name>Zn(2+)</name>
        <dbReference type="ChEBI" id="CHEBI:29105"/>
        <label>1</label>
        <note>catalytic</note>
    </ligand>
</feature>
<evidence type="ECO:0000256" key="2">
    <source>
        <dbReference type="ARBA" id="ARBA00022723"/>
    </source>
</evidence>
<feature type="domain" description="Alcohol dehydrogenase-like C-terminal" evidence="7">
    <location>
        <begin position="174"/>
        <end position="303"/>
    </location>
</feature>